<name>A0ABU9AN04_9BACT</name>
<keyword evidence="1" id="KW-0472">Membrane</keyword>
<dbReference type="Proteomes" id="UP001371305">
    <property type="component" value="Unassembled WGS sequence"/>
</dbReference>
<proteinExistence type="predicted"/>
<keyword evidence="1" id="KW-0812">Transmembrane</keyword>
<feature type="transmembrane region" description="Helical" evidence="1">
    <location>
        <begin position="296"/>
        <end position="314"/>
    </location>
</feature>
<dbReference type="InterPro" id="IPR011990">
    <property type="entry name" value="TPR-like_helical_dom_sf"/>
</dbReference>
<feature type="transmembrane region" description="Helical" evidence="1">
    <location>
        <begin position="359"/>
        <end position="376"/>
    </location>
</feature>
<feature type="transmembrane region" description="Helical" evidence="1">
    <location>
        <begin position="115"/>
        <end position="138"/>
    </location>
</feature>
<feature type="transmembrane region" description="Helical" evidence="1">
    <location>
        <begin position="76"/>
        <end position="108"/>
    </location>
</feature>
<keyword evidence="2" id="KW-0732">Signal</keyword>
<feature type="transmembrane region" description="Helical" evidence="1">
    <location>
        <begin position="195"/>
        <end position="214"/>
    </location>
</feature>
<feature type="chain" id="PRO_5046199530" evidence="2">
    <location>
        <begin position="18"/>
        <end position="573"/>
    </location>
</feature>
<feature type="transmembrane region" description="Helical" evidence="1">
    <location>
        <begin position="269"/>
        <end position="289"/>
    </location>
</feature>
<gene>
    <name evidence="3" type="ORF">WKV53_00965</name>
</gene>
<comment type="caution">
    <text evidence="3">The sequence shown here is derived from an EMBL/GenBank/DDBJ whole genome shotgun (WGS) entry which is preliminary data.</text>
</comment>
<feature type="transmembrane region" description="Helical" evidence="1">
    <location>
        <begin position="326"/>
        <end position="347"/>
    </location>
</feature>
<evidence type="ECO:0000313" key="4">
    <source>
        <dbReference type="Proteomes" id="UP001371305"/>
    </source>
</evidence>
<evidence type="ECO:0000313" key="3">
    <source>
        <dbReference type="EMBL" id="MEK7949041.1"/>
    </source>
</evidence>
<organism evidence="3 4">
    <name type="scientific">Luteolibacter soli</name>
    <dbReference type="NCBI Taxonomy" id="3135280"/>
    <lineage>
        <taxon>Bacteria</taxon>
        <taxon>Pseudomonadati</taxon>
        <taxon>Verrucomicrobiota</taxon>
        <taxon>Verrucomicrobiia</taxon>
        <taxon>Verrucomicrobiales</taxon>
        <taxon>Verrucomicrobiaceae</taxon>
        <taxon>Luteolibacter</taxon>
    </lineage>
</organism>
<sequence>MLLLAAVVLLAFQQVFKAPFAFDDSVSIAQIRKFTSWREIWGPDAFMFFRPVKNLFFYLVEQIGGEPWRYHWVNLAAYYLAACGVFGLTLRLSGNVLASFAAGAIWALSPTGGTVAVWASCFNINIAAASMAFCAIAYDVMRSGTSRHPALPGAVASFFLLLGLLSYETAIATAPLLVLVDLFRGRKVFSKPSSFIYVGIAAIVLTWLVCRQLNGVPGVRAQNPSLALDMPSWQLTASAPYFLWTHFLMWAAPSERLETFGSYLWDRSVPAVILPFCWILLISAVYLGVRFWKRAPLLIFGAAWFLIAAFPSGNFVPLKNTPYADYYVPIPSIGLCIMMAAILRATCERLREPGLTRPAMGAAVATILAIAGWRLAQLPVLTDWLSAWEIPPRVMARTAAARPHQYFAQAVMAYDIAFTDQDKTPEILDLVESSALAAEKDMPDLGIIHASLGEVARCRGQREQAIALFEKALVSRHTGIDTLLWSRHQLVVTLMEEPAQLDRAYANLLPLLRQRDHKDHPKYVLLAAKLMRQAGKPDEEIKALEKGLQYHPDNADILAELESARARATNKPS</sequence>
<feature type="transmembrane region" description="Helical" evidence="1">
    <location>
        <begin position="158"/>
        <end position="183"/>
    </location>
</feature>
<accession>A0ABU9AN04</accession>
<keyword evidence="4" id="KW-1185">Reference proteome</keyword>
<reference evidence="3 4" key="1">
    <citation type="submission" date="2024-04" db="EMBL/GenBank/DDBJ databases">
        <title>Luteolibacter sp. isolated from soil.</title>
        <authorList>
            <person name="An J."/>
        </authorList>
    </citation>
    <scope>NUCLEOTIDE SEQUENCE [LARGE SCALE GENOMIC DNA]</scope>
    <source>
        <strain evidence="3 4">Y139</strain>
    </source>
</reference>
<dbReference type="RefSeq" id="WP_341402419.1">
    <property type="nucleotide sequence ID" value="NZ_JBBUKT010000001.1"/>
</dbReference>
<evidence type="ECO:0000256" key="1">
    <source>
        <dbReference type="SAM" id="Phobius"/>
    </source>
</evidence>
<evidence type="ECO:0000256" key="2">
    <source>
        <dbReference type="SAM" id="SignalP"/>
    </source>
</evidence>
<keyword evidence="1" id="KW-1133">Transmembrane helix</keyword>
<dbReference type="Gene3D" id="1.25.40.10">
    <property type="entry name" value="Tetratricopeptide repeat domain"/>
    <property type="match status" value="1"/>
</dbReference>
<dbReference type="SUPFAM" id="SSF48452">
    <property type="entry name" value="TPR-like"/>
    <property type="match status" value="1"/>
</dbReference>
<protein>
    <submittedName>
        <fullName evidence="3">Tetratricopeptide repeat protein</fullName>
    </submittedName>
</protein>
<feature type="signal peptide" evidence="2">
    <location>
        <begin position="1"/>
        <end position="17"/>
    </location>
</feature>
<dbReference type="EMBL" id="JBBUKT010000001">
    <property type="protein sequence ID" value="MEK7949041.1"/>
    <property type="molecule type" value="Genomic_DNA"/>
</dbReference>